<evidence type="ECO:0000313" key="2">
    <source>
        <dbReference type="EMBL" id="MVU77028.1"/>
    </source>
</evidence>
<dbReference type="Proteomes" id="UP000466794">
    <property type="component" value="Unassembled WGS sequence"/>
</dbReference>
<comment type="caution">
    <text evidence="2">The sequence shown here is derived from an EMBL/GenBank/DDBJ whole genome shotgun (WGS) entry which is preliminary data.</text>
</comment>
<accession>A0A7K1UT09</accession>
<reference evidence="2 3" key="1">
    <citation type="submission" date="2019-12" db="EMBL/GenBank/DDBJ databases">
        <title>Nocardia sp. nov. ET3-3 isolated from soil.</title>
        <authorList>
            <person name="Kanchanasin P."/>
            <person name="Tanasupawat S."/>
            <person name="Yuki M."/>
            <person name="Kudo T."/>
        </authorList>
    </citation>
    <scope>NUCLEOTIDE SEQUENCE [LARGE SCALE GENOMIC DNA]</scope>
    <source>
        <strain evidence="2 3">ET3-3</strain>
    </source>
</reference>
<feature type="chain" id="PRO_5029737974" description="Tat pathway signal protein" evidence="1">
    <location>
        <begin position="30"/>
        <end position="407"/>
    </location>
</feature>
<organism evidence="2 3">
    <name type="scientific">Nocardia terrae</name>
    <dbReference type="NCBI Taxonomy" id="2675851"/>
    <lineage>
        <taxon>Bacteria</taxon>
        <taxon>Bacillati</taxon>
        <taxon>Actinomycetota</taxon>
        <taxon>Actinomycetes</taxon>
        <taxon>Mycobacteriales</taxon>
        <taxon>Nocardiaceae</taxon>
        <taxon>Nocardia</taxon>
    </lineage>
</organism>
<proteinExistence type="predicted"/>
<keyword evidence="1" id="KW-0732">Signal</keyword>
<feature type="signal peptide" evidence="1">
    <location>
        <begin position="1"/>
        <end position="29"/>
    </location>
</feature>
<evidence type="ECO:0008006" key="4">
    <source>
        <dbReference type="Google" id="ProtNLM"/>
    </source>
</evidence>
<evidence type="ECO:0000256" key="1">
    <source>
        <dbReference type="SAM" id="SignalP"/>
    </source>
</evidence>
<keyword evidence="3" id="KW-1185">Reference proteome</keyword>
<protein>
    <recommendedName>
        <fullName evidence="4">Tat pathway signal protein</fullName>
    </recommendedName>
</protein>
<sequence>MPKVQGLIRLAGVLTCLTIGLVTAPAAHAESAYAAYLDLPSVNGEGASGGGLNPALPLDPDTLRGALDEARAAGIAPRHYATLLHQYWLSVATRNADIDLATWDPALGVAANTRTFTQVYVNYLRLNNAHPDYWWTGLAGLAGGSFASGFFDMGDVSSIISVPGLHQVGSTVADLLRGTPSQLLDALPADVRTLGTEGERLTADDLAWYQTRLMIMQKHIFIDQVPMHEAYAADGLAGVEEMYRAGVLDDNAITAWREIAAGTQDGLADAALRMTDREQNQIIADQWDVTARGRGAMGRVMTYVSTIAGKAAVPGVRAPGVFAPVTVAVGAMSLRAPLPDFDWADRDTRWNYITHDLLPRYLELCANPAVARPILAVPFSTMLDNGRLVRRLPDLLGDMTAQWQLTT</sequence>
<dbReference type="EMBL" id="WRPP01000001">
    <property type="protein sequence ID" value="MVU77028.1"/>
    <property type="molecule type" value="Genomic_DNA"/>
</dbReference>
<name>A0A7K1UT09_9NOCA</name>
<dbReference type="RefSeq" id="WP_157355836.1">
    <property type="nucleotide sequence ID" value="NZ_WRPP01000001.1"/>
</dbReference>
<evidence type="ECO:0000313" key="3">
    <source>
        <dbReference type="Proteomes" id="UP000466794"/>
    </source>
</evidence>
<gene>
    <name evidence="2" type="ORF">GPX89_07175</name>
</gene>
<dbReference type="AlphaFoldDB" id="A0A7K1UT09"/>